<comment type="caution">
    <text evidence="2">The sequence shown here is derived from an EMBL/GenBank/DDBJ whole genome shotgun (WGS) entry which is preliminary data.</text>
</comment>
<proteinExistence type="predicted"/>
<dbReference type="EMBL" id="JADNRY010000014">
    <property type="protein sequence ID" value="KAF9074188.1"/>
    <property type="molecule type" value="Genomic_DNA"/>
</dbReference>
<dbReference type="Proteomes" id="UP000772434">
    <property type="component" value="Unassembled WGS sequence"/>
</dbReference>
<evidence type="ECO:0000313" key="3">
    <source>
        <dbReference type="Proteomes" id="UP000772434"/>
    </source>
</evidence>
<gene>
    <name evidence="2" type="ORF">BDP27DRAFT_1444449</name>
</gene>
<protein>
    <submittedName>
        <fullName evidence="2">Uncharacterized protein</fullName>
    </submittedName>
</protein>
<feature type="chain" id="PRO_5040183109" evidence="1">
    <location>
        <begin position="20"/>
        <end position="609"/>
    </location>
</feature>
<reference evidence="2" key="1">
    <citation type="submission" date="2020-11" db="EMBL/GenBank/DDBJ databases">
        <authorList>
            <consortium name="DOE Joint Genome Institute"/>
            <person name="Ahrendt S."/>
            <person name="Riley R."/>
            <person name="Andreopoulos W."/>
            <person name="Labutti K."/>
            <person name="Pangilinan J."/>
            <person name="Ruiz-Duenas F.J."/>
            <person name="Barrasa J.M."/>
            <person name="Sanchez-Garcia M."/>
            <person name="Camarero S."/>
            <person name="Miyauchi S."/>
            <person name="Serrano A."/>
            <person name="Linde D."/>
            <person name="Babiker R."/>
            <person name="Drula E."/>
            <person name="Ayuso-Fernandez I."/>
            <person name="Pacheco R."/>
            <person name="Padilla G."/>
            <person name="Ferreira P."/>
            <person name="Barriuso J."/>
            <person name="Kellner H."/>
            <person name="Castanera R."/>
            <person name="Alfaro M."/>
            <person name="Ramirez L."/>
            <person name="Pisabarro A.G."/>
            <person name="Kuo A."/>
            <person name="Tritt A."/>
            <person name="Lipzen A."/>
            <person name="He G."/>
            <person name="Yan M."/>
            <person name="Ng V."/>
            <person name="Cullen D."/>
            <person name="Martin F."/>
            <person name="Rosso M.-N."/>
            <person name="Henrissat B."/>
            <person name="Hibbett D."/>
            <person name="Martinez A.T."/>
            <person name="Grigoriev I.V."/>
        </authorList>
    </citation>
    <scope>NUCLEOTIDE SEQUENCE</scope>
    <source>
        <strain evidence="2">AH 40177</strain>
    </source>
</reference>
<keyword evidence="3" id="KW-1185">Reference proteome</keyword>
<sequence length="609" mass="68521">MRSFLLFTIIASSWPAVCPLQMDTPAAGMSNRLPPADMGVIVTFIDGKTGEDLGSETIAEPQGLAPPLKAALRLSRDKGITFKGVYRPPNKKARNWLYIRVAGAPGCTEDPCFGWMAKGVSTSSQIRFSPLSLYALLDRYTASKEKPKQAAKLDTRFALWYVGISSGWPAQNGFDRRKRGKPVLTNGDNRILEKMRAEWDRIFDEFNRFFMVPEVTFDLPIPQTEPPSSNPPEAEEIKKDLNEALHRRPGDSIINSPQGRYTEVHELDSRWVYFLLIGGDKRCETASPCFGCVLLESGTRLVLVAQRKPGPVATNEVQLDRVGVYPGSQEKDLFARLARMEMQLQHHFRKLMDTHARVSNQPPPVSMPVLTFIDGKTGEDYENDLNQGKITGFAISLREAFGCKGKDITYKNVPRPRNEKRQWFYFKVVGVQGCNDDDPCFGWIATGLNPQVEGEVLWYVGFISSQLSQATFITIGADLFQGYAEWDKIFTEFKEYFMIPEVTFAIPQTNPPSSGSSLPIENPKEELNGALHRGLEDPIIFKRQYVGYTTTTTTTRHAPVGLNEQWVFFKLIGWDKRCPTWRPCFGCIAIESGTQHVLIAQRKPARVSQ</sequence>
<name>A0A9P5Q3U1_9AGAR</name>
<accession>A0A9P5Q3U1</accession>
<evidence type="ECO:0000313" key="2">
    <source>
        <dbReference type="EMBL" id="KAF9074188.1"/>
    </source>
</evidence>
<dbReference type="AlphaFoldDB" id="A0A9P5Q3U1"/>
<organism evidence="2 3">
    <name type="scientific">Rhodocollybia butyracea</name>
    <dbReference type="NCBI Taxonomy" id="206335"/>
    <lineage>
        <taxon>Eukaryota</taxon>
        <taxon>Fungi</taxon>
        <taxon>Dikarya</taxon>
        <taxon>Basidiomycota</taxon>
        <taxon>Agaricomycotina</taxon>
        <taxon>Agaricomycetes</taxon>
        <taxon>Agaricomycetidae</taxon>
        <taxon>Agaricales</taxon>
        <taxon>Marasmiineae</taxon>
        <taxon>Omphalotaceae</taxon>
        <taxon>Rhodocollybia</taxon>
    </lineage>
</organism>
<feature type="signal peptide" evidence="1">
    <location>
        <begin position="1"/>
        <end position="19"/>
    </location>
</feature>
<evidence type="ECO:0000256" key="1">
    <source>
        <dbReference type="SAM" id="SignalP"/>
    </source>
</evidence>
<keyword evidence="1" id="KW-0732">Signal</keyword>
<feature type="non-terminal residue" evidence="2">
    <location>
        <position position="1"/>
    </location>
</feature>